<comment type="caution">
    <text evidence="3">The sequence shown here is derived from an EMBL/GenBank/DDBJ whole genome shotgun (WGS) entry which is preliminary data.</text>
</comment>
<proteinExistence type="predicted"/>
<evidence type="ECO:0000256" key="1">
    <source>
        <dbReference type="SAM" id="MobiDB-lite"/>
    </source>
</evidence>
<feature type="region of interest" description="Disordered" evidence="1">
    <location>
        <begin position="70"/>
        <end position="128"/>
    </location>
</feature>
<evidence type="ECO:0000313" key="3">
    <source>
        <dbReference type="EMBL" id="MDT0319153.1"/>
    </source>
</evidence>
<gene>
    <name evidence="3" type="ORF">RNC47_12485</name>
</gene>
<name>A0ABU2LQ31_9ACTN</name>
<accession>A0ABU2LQ31</accession>
<sequence length="128" mass="13687">MLIFGSTTKIFQLAMLNLICNFCGNPSAQALRKRVTKFTLFFIPLFPIAPSKHTLQCTFCGGTQEVSKENAEHLLASAGPAGPAQPPAQGGNPFAGQPQPGAQPYPQPYPQPGQPPMPPQQGQPRQFG</sequence>
<keyword evidence="4" id="KW-1185">Reference proteome</keyword>
<dbReference type="Proteomes" id="UP001183420">
    <property type="component" value="Unassembled WGS sequence"/>
</dbReference>
<dbReference type="PANTHER" id="PTHR28139">
    <property type="entry name" value="UPF0768 PROTEIN YBL029C-A"/>
    <property type="match status" value="1"/>
</dbReference>
<reference evidence="4" key="1">
    <citation type="submission" date="2023-07" db="EMBL/GenBank/DDBJ databases">
        <title>30 novel species of actinomycetes from the DSMZ collection.</title>
        <authorList>
            <person name="Nouioui I."/>
        </authorList>
    </citation>
    <scope>NUCLEOTIDE SEQUENCE [LARGE SCALE GENOMIC DNA]</scope>
    <source>
        <strain evidence="4">DSM 44918</strain>
    </source>
</reference>
<evidence type="ECO:0000259" key="2">
    <source>
        <dbReference type="Pfam" id="PF17032"/>
    </source>
</evidence>
<dbReference type="PANTHER" id="PTHR28139:SF1">
    <property type="entry name" value="UPF0768 PROTEIN YBL029C-A"/>
    <property type="match status" value="1"/>
</dbReference>
<protein>
    <submittedName>
        <fullName evidence="3">Zinc ribbon domain-containing protein</fullName>
    </submittedName>
</protein>
<dbReference type="InterPro" id="IPR031493">
    <property type="entry name" value="Zinc_ribbon_15"/>
</dbReference>
<feature type="domain" description="Zinc-ribbon 15" evidence="2">
    <location>
        <begin position="19"/>
        <end position="67"/>
    </location>
</feature>
<feature type="compositionally biased region" description="Pro residues" evidence="1">
    <location>
        <begin position="101"/>
        <end position="121"/>
    </location>
</feature>
<dbReference type="RefSeq" id="WP_311598261.1">
    <property type="nucleotide sequence ID" value="NZ_JAVREM010000011.1"/>
</dbReference>
<dbReference type="EMBL" id="JAVREM010000011">
    <property type="protein sequence ID" value="MDT0319153.1"/>
    <property type="molecule type" value="Genomic_DNA"/>
</dbReference>
<feature type="compositionally biased region" description="Low complexity" evidence="1">
    <location>
        <begin position="78"/>
        <end position="100"/>
    </location>
</feature>
<dbReference type="Pfam" id="PF17032">
    <property type="entry name" value="Zn_ribbon_15"/>
    <property type="match status" value="1"/>
</dbReference>
<evidence type="ECO:0000313" key="4">
    <source>
        <dbReference type="Proteomes" id="UP001183420"/>
    </source>
</evidence>
<organism evidence="3 4">
    <name type="scientific">Streptomyces millisiae</name>
    <dbReference type="NCBI Taxonomy" id="3075542"/>
    <lineage>
        <taxon>Bacteria</taxon>
        <taxon>Bacillati</taxon>
        <taxon>Actinomycetota</taxon>
        <taxon>Actinomycetes</taxon>
        <taxon>Kitasatosporales</taxon>
        <taxon>Streptomycetaceae</taxon>
        <taxon>Streptomyces</taxon>
    </lineage>
</organism>